<proteinExistence type="inferred from homology"/>
<accession>A0A0C1E8Q6</accession>
<dbReference type="GO" id="GO:0006412">
    <property type="term" value="P:translation"/>
    <property type="evidence" value="ECO:0007669"/>
    <property type="project" value="UniProtKB-UniRule"/>
</dbReference>
<evidence type="ECO:0000256" key="1">
    <source>
        <dbReference type="ARBA" id="ARBA00007596"/>
    </source>
</evidence>
<dbReference type="SUPFAM" id="SSF57829">
    <property type="entry name" value="Zn-binding ribosomal proteins"/>
    <property type="match status" value="1"/>
</dbReference>
<dbReference type="RefSeq" id="WP_006341259.1">
    <property type="nucleotide sequence ID" value="NZ_BAWW01000008.1"/>
</dbReference>
<organism evidence="6 7">
    <name type="scientific">Parachlamydia acanthamoebae</name>
    <dbReference type="NCBI Taxonomy" id="83552"/>
    <lineage>
        <taxon>Bacteria</taxon>
        <taxon>Pseudomonadati</taxon>
        <taxon>Chlamydiota</taxon>
        <taxon>Chlamydiia</taxon>
        <taxon>Parachlamydiales</taxon>
        <taxon>Parachlamydiaceae</taxon>
        <taxon>Parachlamydia</taxon>
    </lineage>
</organism>
<dbReference type="GO" id="GO:0022625">
    <property type="term" value="C:cytosolic large ribosomal subunit"/>
    <property type="evidence" value="ECO:0007669"/>
    <property type="project" value="TreeGrafter"/>
</dbReference>
<dbReference type="NCBIfam" id="TIGR01023">
    <property type="entry name" value="rpmG_bact"/>
    <property type="match status" value="1"/>
</dbReference>
<dbReference type="PANTHER" id="PTHR15238:SF1">
    <property type="entry name" value="LARGE RIBOSOMAL SUBUNIT PROTEIN BL33M"/>
    <property type="match status" value="1"/>
</dbReference>
<evidence type="ECO:0000256" key="4">
    <source>
        <dbReference type="ARBA" id="ARBA00035176"/>
    </source>
</evidence>
<evidence type="ECO:0000313" key="6">
    <source>
        <dbReference type="EMBL" id="KIA77567.1"/>
    </source>
</evidence>
<sequence>MASKREKIKLKSSKSHYFYYTVKNKTKTPDRLTLMKYDPIVREHVEFKETK</sequence>
<reference evidence="6 7" key="1">
    <citation type="journal article" date="2014" name="Mol. Biol. Evol.">
        <title>Massive expansion of Ubiquitination-related gene families within the Chlamydiae.</title>
        <authorList>
            <person name="Domman D."/>
            <person name="Collingro A."/>
            <person name="Lagkouvardos I."/>
            <person name="Gehre L."/>
            <person name="Weinmaier T."/>
            <person name="Rattei T."/>
            <person name="Subtil A."/>
            <person name="Horn M."/>
        </authorList>
    </citation>
    <scope>NUCLEOTIDE SEQUENCE [LARGE SCALE GENOMIC DNA]</scope>
    <source>
        <strain evidence="6 7">OEW1</strain>
    </source>
</reference>
<gene>
    <name evidence="5 6" type="primary">rpmG</name>
    <name evidence="6" type="ORF">DB43_GE00480</name>
</gene>
<dbReference type="PATRIC" id="fig|83552.4.peg.1321"/>
<comment type="caution">
    <text evidence="6">The sequence shown here is derived from an EMBL/GenBank/DDBJ whole genome shotgun (WGS) entry which is preliminary data.</text>
</comment>
<evidence type="ECO:0000256" key="2">
    <source>
        <dbReference type="ARBA" id="ARBA00022980"/>
    </source>
</evidence>
<protein>
    <recommendedName>
        <fullName evidence="4 5">Large ribosomal subunit protein bL33</fullName>
    </recommendedName>
</protein>
<evidence type="ECO:0000256" key="5">
    <source>
        <dbReference type="HAMAP-Rule" id="MF_00294"/>
    </source>
</evidence>
<keyword evidence="3 5" id="KW-0687">Ribonucleoprotein</keyword>
<dbReference type="Pfam" id="PF00471">
    <property type="entry name" value="Ribosomal_L33"/>
    <property type="match status" value="1"/>
</dbReference>
<dbReference type="GO" id="GO:0003735">
    <property type="term" value="F:structural constituent of ribosome"/>
    <property type="evidence" value="ECO:0007669"/>
    <property type="project" value="InterPro"/>
</dbReference>
<dbReference type="HAMAP" id="MF_00294">
    <property type="entry name" value="Ribosomal_bL33"/>
    <property type="match status" value="1"/>
</dbReference>
<dbReference type="PANTHER" id="PTHR15238">
    <property type="entry name" value="54S RIBOSOMAL PROTEIN L39, MITOCHONDRIAL"/>
    <property type="match status" value="1"/>
</dbReference>
<dbReference type="Gene3D" id="2.20.28.120">
    <property type="entry name" value="Ribosomal protein L33"/>
    <property type="match status" value="1"/>
</dbReference>
<dbReference type="InterPro" id="IPR018264">
    <property type="entry name" value="Ribosomal_bL33_CS"/>
</dbReference>
<dbReference type="InterPro" id="IPR011332">
    <property type="entry name" value="Ribosomal_zn-bd"/>
</dbReference>
<evidence type="ECO:0000256" key="3">
    <source>
        <dbReference type="ARBA" id="ARBA00023274"/>
    </source>
</evidence>
<dbReference type="InterPro" id="IPR038584">
    <property type="entry name" value="Ribosomal_bL33_sf"/>
</dbReference>
<dbReference type="Proteomes" id="UP000031307">
    <property type="component" value="Unassembled WGS sequence"/>
</dbReference>
<dbReference type="EMBL" id="JSAM01000074">
    <property type="protein sequence ID" value="KIA77567.1"/>
    <property type="molecule type" value="Genomic_DNA"/>
</dbReference>
<dbReference type="OMA" id="TESSYMY"/>
<dbReference type="NCBIfam" id="NF001860">
    <property type="entry name" value="PRK00595.1"/>
    <property type="match status" value="1"/>
</dbReference>
<name>A0A0C1E8Q6_9BACT</name>
<dbReference type="PROSITE" id="PS00582">
    <property type="entry name" value="RIBOSOMAL_L33"/>
    <property type="match status" value="1"/>
</dbReference>
<keyword evidence="2 5" id="KW-0689">Ribosomal protein</keyword>
<comment type="similarity">
    <text evidence="1 5">Belongs to the bacterial ribosomal protein bL33 family.</text>
</comment>
<evidence type="ECO:0000313" key="7">
    <source>
        <dbReference type="Proteomes" id="UP000031307"/>
    </source>
</evidence>
<dbReference type="InterPro" id="IPR001705">
    <property type="entry name" value="Ribosomal_bL33"/>
</dbReference>
<dbReference type="AlphaFoldDB" id="A0A0C1E8Q6"/>